<evidence type="ECO:0000313" key="2">
    <source>
        <dbReference type="Proteomes" id="UP001176941"/>
    </source>
</evidence>
<reference evidence="1" key="1">
    <citation type="submission" date="2023-04" db="EMBL/GenBank/DDBJ databases">
        <authorList>
            <consortium name="ELIXIR-Norway"/>
        </authorList>
    </citation>
    <scope>NUCLEOTIDE SEQUENCE [LARGE SCALE GENOMIC DNA]</scope>
</reference>
<gene>
    <name evidence="1" type="ORF">MRATA1EN1_LOCUS12885</name>
</gene>
<sequence length="122" mass="13128">MTPKCLGVRGSAVYTHTLTVFQGPRPFHTAFDSVCERVSFALARLLGGRAGRRRRAAALSARRSCRCRESGSLTALGLDQQSVAGALVETGIEGGPRGRERAVHPPEQPRLSDLFSGCQLSY</sequence>
<evidence type="ECO:0000313" key="1">
    <source>
        <dbReference type="EMBL" id="CAI9163923.1"/>
    </source>
</evidence>
<organism evidence="1 2">
    <name type="scientific">Rangifer tarandus platyrhynchus</name>
    <name type="common">Svalbard reindeer</name>
    <dbReference type="NCBI Taxonomy" id="3082113"/>
    <lineage>
        <taxon>Eukaryota</taxon>
        <taxon>Metazoa</taxon>
        <taxon>Chordata</taxon>
        <taxon>Craniata</taxon>
        <taxon>Vertebrata</taxon>
        <taxon>Euteleostomi</taxon>
        <taxon>Mammalia</taxon>
        <taxon>Eutheria</taxon>
        <taxon>Laurasiatheria</taxon>
        <taxon>Artiodactyla</taxon>
        <taxon>Ruminantia</taxon>
        <taxon>Pecora</taxon>
        <taxon>Cervidae</taxon>
        <taxon>Odocoileinae</taxon>
        <taxon>Rangifer</taxon>
    </lineage>
</organism>
<keyword evidence="2" id="KW-1185">Reference proteome</keyword>
<dbReference type="Proteomes" id="UP001176941">
    <property type="component" value="Chromosome 21"/>
</dbReference>
<dbReference type="EMBL" id="OX459957">
    <property type="protein sequence ID" value="CAI9163923.1"/>
    <property type="molecule type" value="Genomic_DNA"/>
</dbReference>
<accession>A0ABN8YU32</accession>
<proteinExistence type="predicted"/>
<name>A0ABN8YU32_RANTA</name>
<protein>
    <submittedName>
        <fullName evidence="1">Uncharacterized protein</fullName>
    </submittedName>
</protein>